<dbReference type="KEGG" id="iva:Isova_1708"/>
<feature type="transmembrane region" description="Helical" evidence="4">
    <location>
        <begin position="109"/>
        <end position="129"/>
    </location>
</feature>
<dbReference type="GO" id="GO:0016020">
    <property type="term" value="C:membrane"/>
    <property type="evidence" value="ECO:0007669"/>
    <property type="project" value="InterPro"/>
</dbReference>
<feature type="transmembrane region" description="Helical" evidence="4">
    <location>
        <begin position="223"/>
        <end position="241"/>
    </location>
</feature>
<gene>
    <name evidence="6" type="ordered locus">Isova_1708</name>
</gene>
<dbReference type="Pfam" id="PF07730">
    <property type="entry name" value="HisKA_3"/>
    <property type="match status" value="1"/>
</dbReference>
<name>F6FVY8_ISOV2</name>
<keyword evidence="7" id="KW-1185">Reference proteome</keyword>
<dbReference type="HOGENOM" id="CLU_021898_1_0_11"/>
<dbReference type="STRING" id="743718.Isova_1708"/>
<dbReference type="RefSeq" id="WP_013838850.1">
    <property type="nucleotide sequence ID" value="NC_015588.1"/>
</dbReference>
<feature type="transmembrane region" description="Helical" evidence="4">
    <location>
        <begin position="149"/>
        <end position="169"/>
    </location>
</feature>
<dbReference type="GO" id="GO:0046983">
    <property type="term" value="F:protein dimerization activity"/>
    <property type="evidence" value="ECO:0007669"/>
    <property type="project" value="InterPro"/>
</dbReference>
<feature type="domain" description="Histidine kinase/HSP90-like ATPase" evidence="5">
    <location>
        <begin position="396"/>
        <end position="486"/>
    </location>
</feature>
<dbReference type="eggNOG" id="COG4585">
    <property type="taxonomic scope" value="Bacteria"/>
</dbReference>
<protein>
    <submittedName>
        <fullName evidence="6">Putative signal transduction histidine kinase</fullName>
    </submittedName>
</protein>
<evidence type="ECO:0000256" key="2">
    <source>
        <dbReference type="ARBA" id="ARBA00022777"/>
    </source>
</evidence>
<dbReference type="InterPro" id="IPR003594">
    <property type="entry name" value="HATPase_dom"/>
</dbReference>
<dbReference type="Gene3D" id="1.20.5.1930">
    <property type="match status" value="1"/>
</dbReference>
<keyword evidence="4" id="KW-0812">Transmembrane</keyword>
<keyword evidence="4" id="KW-1133">Transmembrane helix</keyword>
<dbReference type="InterPro" id="IPR050482">
    <property type="entry name" value="Sensor_HK_TwoCompSys"/>
</dbReference>
<dbReference type="Pfam" id="PF02518">
    <property type="entry name" value="HATPase_c"/>
    <property type="match status" value="1"/>
</dbReference>
<dbReference type="EMBL" id="CP002810">
    <property type="protein sequence ID" value="AEG44458.1"/>
    <property type="molecule type" value="Genomic_DNA"/>
</dbReference>
<evidence type="ECO:0000313" key="7">
    <source>
        <dbReference type="Proteomes" id="UP000009236"/>
    </source>
</evidence>
<dbReference type="InterPro" id="IPR036890">
    <property type="entry name" value="HATPase_C_sf"/>
</dbReference>
<keyword evidence="2 6" id="KW-0418">Kinase</keyword>
<keyword evidence="1" id="KW-0808">Transferase</keyword>
<dbReference type="PANTHER" id="PTHR24421">
    <property type="entry name" value="NITRATE/NITRITE SENSOR PROTEIN NARX-RELATED"/>
    <property type="match status" value="1"/>
</dbReference>
<dbReference type="CDD" id="cd16917">
    <property type="entry name" value="HATPase_UhpB-NarQ-NarX-like"/>
    <property type="match status" value="1"/>
</dbReference>
<organism evidence="7">
    <name type="scientific">Isoptericola variabilis (strain 225)</name>
    <dbReference type="NCBI Taxonomy" id="743718"/>
    <lineage>
        <taxon>Bacteria</taxon>
        <taxon>Bacillati</taxon>
        <taxon>Actinomycetota</taxon>
        <taxon>Actinomycetes</taxon>
        <taxon>Micrococcales</taxon>
        <taxon>Promicromonosporaceae</taxon>
        <taxon>Isoptericola</taxon>
    </lineage>
</organism>
<keyword evidence="3" id="KW-0902">Two-component regulatory system</keyword>
<keyword evidence="4" id="KW-0472">Membrane</keyword>
<feature type="transmembrane region" description="Helical" evidence="4">
    <location>
        <begin position="189"/>
        <end position="211"/>
    </location>
</feature>
<dbReference type="InterPro" id="IPR011712">
    <property type="entry name" value="Sig_transdc_His_kin_sub3_dim/P"/>
</dbReference>
<dbReference type="Gene3D" id="3.30.565.10">
    <property type="entry name" value="Histidine kinase-like ATPase, C-terminal domain"/>
    <property type="match status" value="1"/>
</dbReference>
<dbReference type="AlphaFoldDB" id="F6FVY8"/>
<dbReference type="GO" id="GO:0000155">
    <property type="term" value="F:phosphorelay sensor kinase activity"/>
    <property type="evidence" value="ECO:0007669"/>
    <property type="project" value="InterPro"/>
</dbReference>
<proteinExistence type="predicted"/>
<dbReference type="Proteomes" id="UP000009236">
    <property type="component" value="Chromosome"/>
</dbReference>
<evidence type="ECO:0000256" key="4">
    <source>
        <dbReference type="SAM" id="Phobius"/>
    </source>
</evidence>
<feature type="transmembrane region" description="Helical" evidence="4">
    <location>
        <begin position="75"/>
        <end position="97"/>
    </location>
</feature>
<accession>F6FVY8</accession>
<reference evidence="6 7" key="1">
    <citation type="submission" date="2011-05" db="EMBL/GenBank/DDBJ databases">
        <title>Complete sequence of Isoptericola variabilis 225.</title>
        <authorList>
            <consortium name="US DOE Joint Genome Institute"/>
            <person name="Lucas S."/>
            <person name="Han J."/>
            <person name="Lapidus A."/>
            <person name="Cheng J.-F."/>
            <person name="Goodwin L."/>
            <person name="Pitluck S."/>
            <person name="Peters L."/>
            <person name="Mikhailova N."/>
            <person name="Zeytun A."/>
            <person name="Han C."/>
            <person name="Tapia R."/>
            <person name="Land M."/>
            <person name="Hauser L."/>
            <person name="Kyrpides N."/>
            <person name="Ivanova N."/>
            <person name="Pagani I."/>
            <person name="Siebers A."/>
            <person name="Allgaier M."/>
            <person name="Thelen M."/>
            <person name="Hugenholtz P."/>
            <person name="Gladden J."/>
            <person name="Woyke T."/>
        </authorList>
    </citation>
    <scope>NUCLEOTIDE SEQUENCE [LARGE SCALE GENOMIC DNA]</scope>
    <source>
        <strain evidence="7">225</strain>
    </source>
</reference>
<sequence length="497" mass="51146">MAVVTTRIVPSAAVAAAAATASGAVVVLSAAARIPELGHAAGAASVATAPFVLGMVVLAATGALLATLKPGGPMAWLLIGTGLAGVGGRLVLVLAVLAHQEGHGTATPLGWLTNWAWLPMQVLAVVLLLRFPDGTLPSGRWRGVEAAAFVWGAAGVVTTALVPGPLAATQLAPRTNPVGLVALAGPLDVALGVVFTIQPLLLLGGTAALVLRWRQAPSGERARLRHVVLALALLAVATPLAPLSGVGAVLEGLAWLVLPATVAHAVVRRGLWDLDLPRRFDRLRRVREEERARLQRDLHDSLGPLLGSISMRVEAARQLLGTQTPPGEIDRVLASVGESAEAAVVEVRRLVDELGPSALAETDLRTALVELVERSSGPGLEVTLDAPAPLPPLDAAVEIALYRIVGEAVRNVARHARASRCTVSLRPLGTGVSLEVVDDGVGLRGQPPGVGRRAMAERVEALGGRLELSEPATGGVRVRAEIPARHGSPAGVRAVTS</sequence>
<evidence type="ECO:0000313" key="6">
    <source>
        <dbReference type="EMBL" id="AEG44458.1"/>
    </source>
</evidence>
<evidence type="ECO:0000259" key="5">
    <source>
        <dbReference type="SMART" id="SM00387"/>
    </source>
</evidence>
<feature type="transmembrane region" description="Helical" evidence="4">
    <location>
        <begin position="47"/>
        <end position="68"/>
    </location>
</feature>
<evidence type="ECO:0000256" key="1">
    <source>
        <dbReference type="ARBA" id="ARBA00022679"/>
    </source>
</evidence>
<dbReference type="SMART" id="SM00387">
    <property type="entry name" value="HATPase_c"/>
    <property type="match status" value="1"/>
</dbReference>
<dbReference type="SUPFAM" id="SSF55874">
    <property type="entry name" value="ATPase domain of HSP90 chaperone/DNA topoisomerase II/histidine kinase"/>
    <property type="match status" value="1"/>
</dbReference>
<evidence type="ECO:0000256" key="3">
    <source>
        <dbReference type="ARBA" id="ARBA00023012"/>
    </source>
</evidence>